<protein>
    <recommendedName>
        <fullName evidence="4">F-box domain-containing protein</fullName>
    </recommendedName>
</protein>
<evidence type="ECO:0000313" key="1">
    <source>
        <dbReference type="EMBL" id="GBB99249.1"/>
    </source>
</evidence>
<name>A0A2Z6RQ84_9GLOM</name>
<dbReference type="EMBL" id="BEXD01002735">
    <property type="protein sequence ID" value="GBB99249.1"/>
    <property type="molecule type" value="Genomic_DNA"/>
</dbReference>
<dbReference type="Gene3D" id="3.80.10.10">
    <property type="entry name" value="Ribonuclease Inhibitor"/>
    <property type="match status" value="1"/>
</dbReference>
<gene>
    <name evidence="2" type="ORF">RCL2_000199400</name>
    <name evidence="1" type="ORF">RclHR1_03460018</name>
</gene>
<dbReference type="AlphaFoldDB" id="A0A2Z6RQ84"/>
<evidence type="ECO:0008006" key="4">
    <source>
        <dbReference type="Google" id="ProtNLM"/>
    </source>
</evidence>
<reference evidence="1 3" key="1">
    <citation type="submission" date="2017-11" db="EMBL/GenBank/DDBJ databases">
        <title>The genome of Rhizophagus clarus HR1 reveals common genetic basis of auxotrophy among arbuscular mycorrhizal fungi.</title>
        <authorList>
            <person name="Kobayashi Y."/>
        </authorList>
    </citation>
    <scope>NUCLEOTIDE SEQUENCE [LARGE SCALE GENOMIC DNA]</scope>
    <source>
        <strain evidence="1 3">HR1</strain>
    </source>
</reference>
<organism evidence="1 3">
    <name type="scientific">Rhizophagus clarus</name>
    <dbReference type="NCBI Taxonomy" id="94130"/>
    <lineage>
        <taxon>Eukaryota</taxon>
        <taxon>Fungi</taxon>
        <taxon>Fungi incertae sedis</taxon>
        <taxon>Mucoromycota</taxon>
        <taxon>Glomeromycotina</taxon>
        <taxon>Glomeromycetes</taxon>
        <taxon>Glomerales</taxon>
        <taxon>Glomeraceae</taxon>
        <taxon>Rhizophagus</taxon>
    </lineage>
</organism>
<dbReference type="STRING" id="94130.A0A2Z6RQ84"/>
<sequence>MSKLNSDVLYLIFEQLQHDNKTIQSCLLVNRTSCEIVIPILWKNPWQYNLNYKQHLLLLNIIISNLPHELKIIYKSKGIYTLPNSYKPLFNYIKFCNYLNLEKFCSLTSIMNDKIELFINGNTRFTHIILPYDSFNFSLHNLPGSIHSLSGLEFLNCHTLKNDDILIGLAGICNSIKELKLITYLNPYFTNFKNDTENFGIIKLIENQKRLSCVQLHFVDYEYVATKYRKFFKILINSINKHSNSIKYFKIKGSYDMDQTYHLANLSLPLLKTLNSRRALLTDLTRLIGNTIGNLNEIKIDQMNHDDDDDFKRIIQIIYLNCPNLKYLKLLIRNNNILALENLLINCQNLIGLYILTSDIINWDELFKILLRSSSNNLFKFKFLTRISIKFDSLKYFLDNWDKDRHPLLLQTVRMIESHRLSCLIHEYETKGVIMKYDNDWHGTNFRSFEWIK</sequence>
<dbReference type="EMBL" id="BLAL01000012">
    <property type="protein sequence ID" value="GES74516.1"/>
    <property type="molecule type" value="Genomic_DNA"/>
</dbReference>
<dbReference type="InterPro" id="IPR032675">
    <property type="entry name" value="LRR_dom_sf"/>
</dbReference>
<evidence type="ECO:0000313" key="3">
    <source>
        <dbReference type="Proteomes" id="UP000247702"/>
    </source>
</evidence>
<evidence type="ECO:0000313" key="2">
    <source>
        <dbReference type="EMBL" id="GES74516.1"/>
    </source>
</evidence>
<dbReference type="Proteomes" id="UP000615446">
    <property type="component" value="Unassembled WGS sequence"/>
</dbReference>
<keyword evidence="3" id="KW-1185">Reference proteome</keyword>
<reference evidence="2" key="2">
    <citation type="submission" date="2019-10" db="EMBL/GenBank/DDBJ databases">
        <title>Conservation and host-specific expression of non-tandemly repeated heterogenous ribosome RNA gene in arbuscular mycorrhizal fungi.</title>
        <authorList>
            <person name="Maeda T."/>
            <person name="Kobayashi Y."/>
            <person name="Nakagawa T."/>
            <person name="Ezawa T."/>
            <person name="Yamaguchi K."/>
            <person name="Bino T."/>
            <person name="Nishimoto Y."/>
            <person name="Shigenobu S."/>
            <person name="Kawaguchi M."/>
        </authorList>
    </citation>
    <scope>NUCLEOTIDE SEQUENCE</scope>
    <source>
        <strain evidence="2">HR1</strain>
    </source>
</reference>
<comment type="caution">
    <text evidence="1">The sequence shown here is derived from an EMBL/GenBank/DDBJ whole genome shotgun (WGS) entry which is preliminary data.</text>
</comment>
<dbReference type="Proteomes" id="UP000247702">
    <property type="component" value="Unassembled WGS sequence"/>
</dbReference>
<accession>A0A2Z6RQ84</accession>
<proteinExistence type="predicted"/>